<dbReference type="SUPFAM" id="SSF53271">
    <property type="entry name" value="PRTase-like"/>
    <property type="match status" value="1"/>
</dbReference>
<comment type="similarity">
    <text evidence="1">Belongs to the ComF/GntX family.</text>
</comment>
<feature type="domain" description="Phosphoribosyltransferase" evidence="2">
    <location>
        <begin position="128"/>
        <end position="216"/>
    </location>
</feature>
<dbReference type="InterPro" id="IPR051910">
    <property type="entry name" value="ComF/GntX_DNA_util-trans"/>
</dbReference>
<evidence type="ECO:0000256" key="1">
    <source>
        <dbReference type="ARBA" id="ARBA00008007"/>
    </source>
</evidence>
<reference evidence="3" key="1">
    <citation type="submission" date="2024-01" db="EMBL/GenBank/DDBJ databases">
        <title>The first autotrophic representatives of the genus Thermodesulfovibrio.</title>
        <authorList>
            <person name="Maltseva A.I."/>
            <person name="Elcheninov A.G."/>
            <person name="Kublanov I.V."/>
            <person name="Lebedinsky A.V."/>
            <person name="Frolov E.N."/>
        </authorList>
    </citation>
    <scope>NUCLEOTIDE SEQUENCE</scope>
    <source>
        <strain evidence="3">3907-1M</strain>
    </source>
</reference>
<organism evidence="3">
    <name type="scientific">Thermodesulfovibrio autotrophicus</name>
    <dbReference type="NCBI Taxonomy" id="3118333"/>
    <lineage>
        <taxon>Bacteria</taxon>
        <taxon>Pseudomonadati</taxon>
        <taxon>Nitrospirota</taxon>
        <taxon>Thermodesulfovibrionia</taxon>
        <taxon>Thermodesulfovibrionales</taxon>
        <taxon>Thermodesulfovibrionaceae</taxon>
        <taxon>Thermodesulfovibrio</taxon>
    </lineage>
</organism>
<dbReference type="Pfam" id="PF00156">
    <property type="entry name" value="Pribosyltran"/>
    <property type="match status" value="1"/>
</dbReference>
<proteinExistence type="inferred from homology"/>
<dbReference type="RefSeq" id="WP_353684886.1">
    <property type="nucleotide sequence ID" value="NZ_CP144373.1"/>
</dbReference>
<sequence length="218" mass="25060">MRLSLRSLFYDLVFYEHCPVCNKKSYWRYSPFCKPCWDKIERFSYHKITAGKFHSDFWKYIDSLSCFGAYEGILKEAIHYFKYNGIKRIGKELGRLLSSIKPPEVDVLIPVPLHINKLRHREFNQSAILAKECAKTWRIPLLLTILVKVKHTPDQASLEAKDRCNNVKNVYAATQLIRGLKIGLIDDVVTTGATLMECAKVLKKAGAKEVHAITLTRA</sequence>
<evidence type="ECO:0000313" key="3">
    <source>
        <dbReference type="EMBL" id="XCH47364.1"/>
    </source>
</evidence>
<accession>A0AAU8GXX0</accession>
<dbReference type="KEGG" id="taut:V4D30_03580"/>
<dbReference type="PANTHER" id="PTHR47505:SF1">
    <property type="entry name" value="DNA UTILIZATION PROTEIN YHGH"/>
    <property type="match status" value="1"/>
</dbReference>
<dbReference type="Gene3D" id="3.40.50.2020">
    <property type="match status" value="1"/>
</dbReference>
<dbReference type="PANTHER" id="PTHR47505">
    <property type="entry name" value="DNA UTILIZATION PROTEIN YHGH"/>
    <property type="match status" value="1"/>
</dbReference>
<dbReference type="CDD" id="cd06223">
    <property type="entry name" value="PRTases_typeI"/>
    <property type="match status" value="1"/>
</dbReference>
<protein>
    <submittedName>
        <fullName evidence="3">ComF family protein</fullName>
    </submittedName>
</protein>
<dbReference type="EMBL" id="CP144373">
    <property type="protein sequence ID" value="XCH47364.1"/>
    <property type="molecule type" value="Genomic_DNA"/>
</dbReference>
<dbReference type="InterPro" id="IPR000836">
    <property type="entry name" value="PRTase_dom"/>
</dbReference>
<name>A0AAU8GXX0_9BACT</name>
<dbReference type="InterPro" id="IPR029057">
    <property type="entry name" value="PRTase-like"/>
</dbReference>
<gene>
    <name evidence="3" type="ORF">V4D30_03580</name>
</gene>
<evidence type="ECO:0000259" key="2">
    <source>
        <dbReference type="Pfam" id="PF00156"/>
    </source>
</evidence>
<dbReference type="AlphaFoldDB" id="A0AAU8GXX0"/>